<protein>
    <submittedName>
        <fullName evidence="1">Uncharacterized protein</fullName>
    </submittedName>
</protein>
<keyword evidence="2" id="KW-1185">Reference proteome</keyword>
<organism evidence="1 2">
    <name type="scientific">Lasiosphaeria miniovina</name>
    <dbReference type="NCBI Taxonomy" id="1954250"/>
    <lineage>
        <taxon>Eukaryota</taxon>
        <taxon>Fungi</taxon>
        <taxon>Dikarya</taxon>
        <taxon>Ascomycota</taxon>
        <taxon>Pezizomycotina</taxon>
        <taxon>Sordariomycetes</taxon>
        <taxon>Sordariomycetidae</taxon>
        <taxon>Sordariales</taxon>
        <taxon>Lasiosphaeriaceae</taxon>
        <taxon>Lasiosphaeria</taxon>
    </lineage>
</organism>
<evidence type="ECO:0000313" key="1">
    <source>
        <dbReference type="EMBL" id="KAK0703220.1"/>
    </source>
</evidence>
<evidence type="ECO:0000313" key="2">
    <source>
        <dbReference type="Proteomes" id="UP001172101"/>
    </source>
</evidence>
<dbReference type="AlphaFoldDB" id="A0AA40DHE8"/>
<dbReference type="GeneID" id="85318603"/>
<name>A0AA40DHE8_9PEZI</name>
<gene>
    <name evidence="1" type="ORF">B0T26DRAFT_492601</name>
</gene>
<dbReference type="Proteomes" id="UP001172101">
    <property type="component" value="Unassembled WGS sequence"/>
</dbReference>
<sequence length="235" mass="26314">MEPPFYFTLPVLANFKNRAISCCSLTITKLCHRAGTAGNSHRHAGKRQQRQPDCFPFRSPLYLSSLVLTIHQNQHHNTLYLSWAIPRWSTILLYSFFHHLQKCATGLSQQATATSTAGKTQRPSGLFGSSTEWAFISFFSLDHFLEYYTLSVAQFQKSNHHSPLSVLTFTKTCYRAGTAQATGISTAGKSQRLSGLEHHLLPFHPTPGCMLLQYIEGTVEKLTRPPQGKNTRSGL</sequence>
<accession>A0AA40DHE8</accession>
<reference evidence="1" key="1">
    <citation type="submission" date="2023-06" db="EMBL/GenBank/DDBJ databases">
        <title>Genome-scale phylogeny and comparative genomics of the fungal order Sordariales.</title>
        <authorList>
            <consortium name="Lawrence Berkeley National Laboratory"/>
            <person name="Hensen N."/>
            <person name="Bonometti L."/>
            <person name="Westerberg I."/>
            <person name="Brannstrom I.O."/>
            <person name="Guillou S."/>
            <person name="Cros-Aarteil S."/>
            <person name="Calhoun S."/>
            <person name="Haridas S."/>
            <person name="Kuo A."/>
            <person name="Mondo S."/>
            <person name="Pangilinan J."/>
            <person name="Riley R."/>
            <person name="LaButti K."/>
            <person name="Andreopoulos B."/>
            <person name="Lipzen A."/>
            <person name="Chen C."/>
            <person name="Yanf M."/>
            <person name="Daum C."/>
            <person name="Ng V."/>
            <person name="Clum A."/>
            <person name="Steindorff A."/>
            <person name="Ohm R."/>
            <person name="Martin F."/>
            <person name="Silar P."/>
            <person name="Natvig D."/>
            <person name="Lalanne C."/>
            <person name="Gautier V."/>
            <person name="Ament-velasquez S.L."/>
            <person name="Kruys A."/>
            <person name="Hutchinson M.I."/>
            <person name="Powell A.J."/>
            <person name="Barry K."/>
            <person name="Miller A.N."/>
            <person name="Grigoriev I.V."/>
            <person name="Debuchy R."/>
            <person name="Gladieux P."/>
            <person name="Thoren M.H."/>
            <person name="Johannesson H."/>
        </authorList>
    </citation>
    <scope>NUCLEOTIDE SEQUENCE</scope>
    <source>
        <strain evidence="1">SMH2392-1A</strain>
    </source>
</reference>
<dbReference type="EMBL" id="JAUIRO010000008">
    <property type="protein sequence ID" value="KAK0703220.1"/>
    <property type="molecule type" value="Genomic_DNA"/>
</dbReference>
<proteinExistence type="predicted"/>
<comment type="caution">
    <text evidence="1">The sequence shown here is derived from an EMBL/GenBank/DDBJ whole genome shotgun (WGS) entry which is preliminary data.</text>
</comment>
<dbReference type="RefSeq" id="XP_060290079.1">
    <property type="nucleotide sequence ID" value="XM_060435333.1"/>
</dbReference>